<evidence type="ECO:0000313" key="2">
    <source>
        <dbReference type="Proteomes" id="UP001596287"/>
    </source>
</evidence>
<organism evidence="1 2">
    <name type="scientific">Flavobacterium qiangtangense</name>
    <dbReference type="NCBI Taxonomy" id="1442595"/>
    <lineage>
        <taxon>Bacteria</taxon>
        <taxon>Pseudomonadati</taxon>
        <taxon>Bacteroidota</taxon>
        <taxon>Flavobacteriia</taxon>
        <taxon>Flavobacteriales</taxon>
        <taxon>Flavobacteriaceae</taxon>
        <taxon>Flavobacterium</taxon>
    </lineage>
</organism>
<evidence type="ECO:0000313" key="1">
    <source>
        <dbReference type="EMBL" id="MFC6097713.1"/>
    </source>
</evidence>
<dbReference type="Pfam" id="PF09982">
    <property type="entry name" value="LpxR"/>
    <property type="match status" value="1"/>
</dbReference>
<proteinExistence type="predicted"/>
<dbReference type="RefSeq" id="WP_379792681.1">
    <property type="nucleotide sequence ID" value="NZ_JBHSQB010000009.1"/>
</dbReference>
<dbReference type="Gene3D" id="2.40.128.140">
    <property type="entry name" value="Outer membrane protein"/>
    <property type="match status" value="1"/>
</dbReference>
<dbReference type="InterPro" id="IPR037107">
    <property type="entry name" value="Put_OMP_sf"/>
</dbReference>
<comment type="caution">
    <text evidence="1">The sequence shown here is derived from an EMBL/GenBank/DDBJ whole genome shotgun (WGS) entry which is preliminary data.</text>
</comment>
<protein>
    <submittedName>
        <fullName evidence="1">Lipid A deacylase LpxR family protein</fullName>
    </submittedName>
</protein>
<reference evidence="2" key="1">
    <citation type="journal article" date="2019" name="Int. J. Syst. Evol. Microbiol.">
        <title>The Global Catalogue of Microorganisms (GCM) 10K type strain sequencing project: providing services to taxonomists for standard genome sequencing and annotation.</title>
        <authorList>
            <consortium name="The Broad Institute Genomics Platform"/>
            <consortium name="The Broad Institute Genome Sequencing Center for Infectious Disease"/>
            <person name="Wu L."/>
            <person name="Ma J."/>
        </authorList>
    </citation>
    <scope>NUCLEOTIDE SEQUENCE [LARGE SCALE GENOMIC DNA]</scope>
    <source>
        <strain evidence="2">CCUG 49679</strain>
    </source>
</reference>
<dbReference type="EMBL" id="JBHSQB010000009">
    <property type="protein sequence ID" value="MFC6097713.1"/>
    <property type="molecule type" value="Genomic_DNA"/>
</dbReference>
<sequence length="317" mass="36873">MLKKISPFFFLFFTTSIFSQNHSGEVGIIVDNDLFTSTVNDQYYTNGIEIFYRFLSQNENPNINKKIVEFKFGQYIYNPHTVEARRISRHDRPFSGYLFGEFGINRFYQSESVLKTNVQLGVVGPSSQAEGFQKLFHKAFGYKPVEGWDYQIRDAFAVQGNVLYSTKIFRNKPSEKIDFHLQGEANFGTVLNGISIGPLARIALWKKLLPVYDSNLHGASLNSDQEKYKEQSEFYFYINPNFNYQIYDTTIQGSLFNNDSPVTYDLIPMRFNGEAGFKYRKNHWNFHYVFVYRGKEVDNARNEGYFYGSIGATYLLH</sequence>
<dbReference type="Proteomes" id="UP001596287">
    <property type="component" value="Unassembled WGS sequence"/>
</dbReference>
<gene>
    <name evidence="1" type="ORF">ACFPVY_13740</name>
</gene>
<name>A0ABW1PRK3_9FLAO</name>
<keyword evidence="2" id="KW-1185">Reference proteome</keyword>
<dbReference type="InterPro" id="IPR018707">
    <property type="entry name" value="LpxR"/>
</dbReference>
<accession>A0ABW1PRK3</accession>